<protein>
    <submittedName>
        <fullName evidence="2">Uncharacterized protein</fullName>
    </submittedName>
</protein>
<dbReference type="AlphaFoldDB" id="A0A9X0CJQ5"/>
<reference evidence="2" key="1">
    <citation type="submission" date="2023-01" db="EMBL/GenBank/DDBJ databases">
        <title>Genome assembly of the deep-sea coral Lophelia pertusa.</title>
        <authorList>
            <person name="Herrera S."/>
            <person name="Cordes E."/>
        </authorList>
    </citation>
    <scope>NUCLEOTIDE SEQUENCE</scope>
    <source>
        <strain evidence="2">USNM1676648</strain>
        <tissue evidence="2">Polyp</tissue>
    </source>
</reference>
<feature type="compositionally biased region" description="Basic and acidic residues" evidence="1">
    <location>
        <begin position="227"/>
        <end position="237"/>
    </location>
</feature>
<feature type="compositionally biased region" description="Polar residues" evidence="1">
    <location>
        <begin position="204"/>
        <end position="226"/>
    </location>
</feature>
<proteinExistence type="predicted"/>
<comment type="caution">
    <text evidence="2">The sequence shown here is derived from an EMBL/GenBank/DDBJ whole genome shotgun (WGS) entry which is preliminary data.</text>
</comment>
<evidence type="ECO:0000313" key="3">
    <source>
        <dbReference type="Proteomes" id="UP001163046"/>
    </source>
</evidence>
<dbReference type="OrthoDB" id="5974854at2759"/>
<name>A0A9X0CJQ5_9CNID</name>
<accession>A0A9X0CJQ5</accession>
<organism evidence="2 3">
    <name type="scientific">Desmophyllum pertusum</name>
    <dbReference type="NCBI Taxonomy" id="174260"/>
    <lineage>
        <taxon>Eukaryota</taxon>
        <taxon>Metazoa</taxon>
        <taxon>Cnidaria</taxon>
        <taxon>Anthozoa</taxon>
        <taxon>Hexacorallia</taxon>
        <taxon>Scleractinia</taxon>
        <taxon>Caryophylliina</taxon>
        <taxon>Caryophylliidae</taxon>
        <taxon>Desmophyllum</taxon>
    </lineage>
</organism>
<dbReference type="EMBL" id="MU827320">
    <property type="protein sequence ID" value="KAJ7357570.1"/>
    <property type="molecule type" value="Genomic_DNA"/>
</dbReference>
<feature type="region of interest" description="Disordered" evidence="1">
    <location>
        <begin position="199"/>
        <end position="237"/>
    </location>
</feature>
<evidence type="ECO:0000256" key="1">
    <source>
        <dbReference type="SAM" id="MobiDB-lite"/>
    </source>
</evidence>
<gene>
    <name evidence="2" type="ORF">OS493_024378</name>
</gene>
<dbReference type="Proteomes" id="UP001163046">
    <property type="component" value="Unassembled WGS sequence"/>
</dbReference>
<evidence type="ECO:0000313" key="2">
    <source>
        <dbReference type="EMBL" id="KAJ7357570.1"/>
    </source>
</evidence>
<sequence length="351" mass="40724">MKRFEIFRSKDPQVSAWLQKNGFQNRYSNSYDENRGKTAQELEPDVQTKEVRFYMDEYMHSKIPSLVLRQTIPELRSNKTEAHGRRRLKTMDDIPVFGSSQTLKRVVYQEKTKGNRIRSFSTPPNNEFSLGYAAVTKGRASLDRRSSTFSLYSDRPSNIPVLIRNNNIRLRKYSCPEYYTTGAQESDQREGRELDRKGFGRNAMNVSNSTSQQLAKESAINGQTATKLRERNVDKRRDAAVKTNFDLQTLQEENKYAKRRKDDPIRELNDSRLQVAPATDLNGNEIYFNPRGPMSDGSLTDNDVEDLRFKVYEEDSLESYSLNVQPRRPLKQNFLRVCTVQGVLCLRGWEK</sequence>
<keyword evidence="3" id="KW-1185">Reference proteome</keyword>